<dbReference type="PROSITE" id="PS00630">
    <property type="entry name" value="IMP_2"/>
    <property type="match status" value="1"/>
</dbReference>
<organism evidence="19 20">
    <name type="scientific">Melipona quadrifasciata</name>
    <dbReference type="NCBI Taxonomy" id="166423"/>
    <lineage>
        <taxon>Eukaryota</taxon>
        <taxon>Metazoa</taxon>
        <taxon>Ecdysozoa</taxon>
        <taxon>Arthropoda</taxon>
        <taxon>Hexapoda</taxon>
        <taxon>Insecta</taxon>
        <taxon>Pterygota</taxon>
        <taxon>Neoptera</taxon>
        <taxon>Endopterygota</taxon>
        <taxon>Hymenoptera</taxon>
        <taxon>Apocrita</taxon>
        <taxon>Aculeata</taxon>
        <taxon>Apoidea</taxon>
        <taxon>Anthophila</taxon>
        <taxon>Apidae</taxon>
        <taxon>Melipona</taxon>
    </lineage>
</organism>
<protein>
    <recommendedName>
        <fullName evidence="8">3'(2'),5'-bisphosphate nucleotidase 1</fullName>
        <ecNumber evidence="15">3.1.3.57</ecNumber>
        <ecNumber evidence="3">3.1.3.7</ecNumber>
    </recommendedName>
    <alternativeName>
        <fullName evidence="16">3'-phosphoadenosine 5'-phosphate phosphatase</fullName>
    </alternativeName>
    <alternativeName>
        <fullName evidence="9">Bisphosphate 3'-nucleotidase 1</fullName>
    </alternativeName>
    <alternativeName>
        <fullName evidence="17">Inositol-polyphosphate 1-phosphatase</fullName>
    </alternativeName>
</protein>
<dbReference type="OrthoDB" id="411145at2759"/>
<evidence type="ECO:0000256" key="5">
    <source>
        <dbReference type="ARBA" id="ARBA00022723"/>
    </source>
</evidence>
<dbReference type="EC" id="3.1.3.57" evidence="15"/>
<evidence type="ECO:0000256" key="13">
    <source>
        <dbReference type="ARBA" id="ARBA00044479"/>
    </source>
</evidence>
<evidence type="ECO:0000256" key="14">
    <source>
        <dbReference type="ARBA" id="ARBA00044484"/>
    </source>
</evidence>
<dbReference type="STRING" id="166423.A0A0M8ZSQ1"/>
<evidence type="ECO:0000256" key="16">
    <source>
        <dbReference type="ARBA" id="ARBA00044544"/>
    </source>
</evidence>
<keyword evidence="7 18" id="KW-0460">Magnesium</keyword>
<dbReference type="Gene3D" id="3.40.190.80">
    <property type="match status" value="1"/>
</dbReference>
<dbReference type="InterPro" id="IPR050725">
    <property type="entry name" value="CysQ/Inositol_MonoPase"/>
</dbReference>
<proteinExistence type="inferred from homology"/>
<dbReference type="Gene3D" id="3.30.540.10">
    <property type="entry name" value="Fructose-1,6-Bisphosphatase, subunit A, domain 1"/>
    <property type="match status" value="1"/>
</dbReference>
<gene>
    <name evidence="19" type="ORF">WN51_04758</name>
</gene>
<feature type="binding site" evidence="18">
    <location>
        <position position="119"/>
    </location>
    <ligand>
        <name>Mg(2+)</name>
        <dbReference type="ChEBI" id="CHEBI:18420"/>
        <label>1</label>
        <note>catalytic</note>
    </ligand>
</feature>
<keyword evidence="6" id="KW-0378">Hydrolase</keyword>
<feature type="binding site" evidence="18">
    <location>
        <position position="244"/>
    </location>
    <ligand>
        <name>Mg(2+)</name>
        <dbReference type="ChEBI" id="CHEBI:18420"/>
        <label>1</label>
        <note>catalytic</note>
    </ligand>
</feature>
<dbReference type="GO" id="GO:0046854">
    <property type="term" value="P:phosphatidylinositol phosphate biosynthetic process"/>
    <property type="evidence" value="ECO:0007669"/>
    <property type="project" value="InterPro"/>
</dbReference>
<dbReference type="PANTHER" id="PTHR43028">
    <property type="entry name" value="3'(2'),5'-BISPHOSPHATE NUCLEOTIDASE 1"/>
    <property type="match status" value="1"/>
</dbReference>
<reference evidence="19 20" key="1">
    <citation type="submission" date="2015-07" db="EMBL/GenBank/DDBJ databases">
        <title>The genome of Melipona quadrifasciata.</title>
        <authorList>
            <person name="Pan H."/>
            <person name="Kapheim K."/>
        </authorList>
    </citation>
    <scope>NUCLEOTIDE SEQUENCE [LARGE SCALE GENOMIC DNA]</scope>
    <source>
        <strain evidence="19">0111107301</strain>
        <tissue evidence="19">Whole body</tissue>
    </source>
</reference>
<sequence length="307" mass="33199">MAQSACLLSRIVASSITATVRAGKIIRDVMTHGNLNIIEKGKNDLQTEADRCAQRCIIASLSQQFPNVTIIGEEGSSNCEVPSDWIVTDADQEVLQLKLPAHLKDIDPKDVCIWVDPLDGTSEYAKGLVEHVTVLVGVAIGHRAIGGVIHQPYYKNIENETLGRTLWGINGVGFGGFTPIPPVDGKRIITTTCSHSDSNVQAAINALSPDEVVRVGGAGYKVILLLEGKAHAYVFASKGCKRWDTCASEAVLCAVGGTLTDFYGEQYSYNAETTYSNERGVLATAPGQIHQWYLSHIPYEVKQKLGE</sequence>
<evidence type="ECO:0000256" key="10">
    <source>
        <dbReference type="ARBA" id="ARBA00044465"/>
    </source>
</evidence>
<feature type="binding site" evidence="18">
    <location>
        <position position="118"/>
    </location>
    <ligand>
        <name>Mg(2+)</name>
        <dbReference type="ChEBI" id="CHEBI:18420"/>
        <label>1</label>
        <note>catalytic</note>
    </ligand>
</feature>
<evidence type="ECO:0000256" key="2">
    <source>
        <dbReference type="ARBA" id="ARBA00009759"/>
    </source>
</evidence>
<evidence type="ECO:0000256" key="4">
    <source>
        <dbReference type="ARBA" id="ARBA00022671"/>
    </source>
</evidence>
<evidence type="ECO:0000256" key="17">
    <source>
        <dbReference type="ARBA" id="ARBA00044554"/>
    </source>
</evidence>
<dbReference type="SUPFAM" id="SSF56655">
    <property type="entry name" value="Carbohydrate phosphatase"/>
    <property type="match status" value="1"/>
</dbReference>
<evidence type="ECO:0000256" key="9">
    <source>
        <dbReference type="ARBA" id="ARBA00041815"/>
    </source>
</evidence>
<name>A0A0M8ZSQ1_9HYME</name>
<dbReference type="PANTHER" id="PTHR43028:SF5">
    <property type="entry name" value="3'(2'),5'-BISPHOSPHATE NUCLEOTIDASE 1"/>
    <property type="match status" value="1"/>
</dbReference>
<dbReference type="FunFam" id="3.30.540.10:FF:000023">
    <property type="entry name" value="Protein CBR-TAG-231"/>
    <property type="match status" value="1"/>
</dbReference>
<dbReference type="InterPro" id="IPR020550">
    <property type="entry name" value="Inositol_monophosphatase_CS"/>
</dbReference>
<evidence type="ECO:0000256" key="7">
    <source>
        <dbReference type="ARBA" id="ARBA00022842"/>
    </source>
</evidence>
<evidence type="ECO:0000256" key="11">
    <source>
        <dbReference type="ARBA" id="ARBA00044466"/>
    </source>
</evidence>
<evidence type="ECO:0000256" key="8">
    <source>
        <dbReference type="ARBA" id="ARBA00040342"/>
    </source>
</evidence>
<feature type="binding site" evidence="18">
    <location>
        <position position="73"/>
    </location>
    <ligand>
        <name>Mg(2+)</name>
        <dbReference type="ChEBI" id="CHEBI:18420"/>
        <label>1</label>
        <note>catalytic</note>
    </ligand>
</feature>
<dbReference type="CDD" id="cd01640">
    <property type="entry name" value="IPPase"/>
    <property type="match status" value="1"/>
</dbReference>
<comment type="catalytic activity">
    <reaction evidence="12">
        <text>1D-myo-inositol 1,4-bisphosphate + H2O = 1D-myo-inositol 4-phosphate + phosphate</text>
        <dbReference type="Rhea" id="RHEA:15553"/>
        <dbReference type="ChEBI" id="CHEBI:15377"/>
        <dbReference type="ChEBI" id="CHEBI:43474"/>
        <dbReference type="ChEBI" id="CHEBI:58282"/>
        <dbReference type="ChEBI" id="CHEBI:58469"/>
        <dbReference type="EC" id="3.1.3.57"/>
    </reaction>
    <physiologicalReaction direction="left-to-right" evidence="12">
        <dbReference type="Rhea" id="RHEA:15554"/>
    </physiologicalReaction>
</comment>
<keyword evidence="20" id="KW-1185">Reference proteome</keyword>
<evidence type="ECO:0000313" key="20">
    <source>
        <dbReference type="Proteomes" id="UP000053105"/>
    </source>
</evidence>
<keyword evidence="4" id="KW-0452">Lithium</keyword>
<dbReference type="Pfam" id="PF00459">
    <property type="entry name" value="Inositol_P"/>
    <property type="match status" value="1"/>
</dbReference>
<dbReference type="FunFam" id="3.40.190.80:FF:000006">
    <property type="entry name" value="Bisphosphate nucleotidase 1"/>
    <property type="match status" value="1"/>
</dbReference>
<dbReference type="PROSITE" id="PS00629">
    <property type="entry name" value="IMP_1"/>
    <property type="match status" value="1"/>
</dbReference>
<evidence type="ECO:0000256" key="1">
    <source>
        <dbReference type="ARBA" id="ARBA00001946"/>
    </source>
</evidence>
<dbReference type="GO" id="GO:0008441">
    <property type="term" value="F:3'(2'),5'-bisphosphate nucleotidase activity"/>
    <property type="evidence" value="ECO:0007669"/>
    <property type="project" value="UniProtKB-EC"/>
</dbReference>
<evidence type="ECO:0000256" key="3">
    <source>
        <dbReference type="ARBA" id="ARBA00012633"/>
    </source>
</evidence>
<evidence type="ECO:0000256" key="15">
    <source>
        <dbReference type="ARBA" id="ARBA00044519"/>
    </source>
</evidence>
<dbReference type="InterPro" id="IPR020583">
    <property type="entry name" value="Inositol_monoP_metal-BS"/>
</dbReference>
<dbReference type="GO" id="GO:0046872">
    <property type="term" value="F:metal ion binding"/>
    <property type="evidence" value="ECO:0007669"/>
    <property type="project" value="UniProtKB-KW"/>
</dbReference>
<comment type="catalytic activity">
    <reaction evidence="13">
        <text>adenosine 3',5'-bisphosphate + H2O = AMP + phosphate</text>
        <dbReference type="Rhea" id="RHEA:10040"/>
        <dbReference type="ChEBI" id="CHEBI:15377"/>
        <dbReference type="ChEBI" id="CHEBI:43474"/>
        <dbReference type="ChEBI" id="CHEBI:58343"/>
        <dbReference type="ChEBI" id="CHEBI:456215"/>
        <dbReference type="EC" id="3.1.3.7"/>
    </reaction>
    <physiologicalReaction direction="left-to-right" evidence="13">
        <dbReference type="Rhea" id="RHEA:10041"/>
    </physiologicalReaction>
</comment>
<dbReference type="InterPro" id="IPR000760">
    <property type="entry name" value="Inositol_monophosphatase-like"/>
</dbReference>
<comment type="catalytic activity">
    <reaction evidence="11">
        <text>adenosine 2',5'-bisphosphate + H2O = AMP + phosphate</text>
        <dbReference type="Rhea" id="RHEA:77643"/>
        <dbReference type="ChEBI" id="CHEBI:15377"/>
        <dbReference type="ChEBI" id="CHEBI:43474"/>
        <dbReference type="ChEBI" id="CHEBI:194156"/>
        <dbReference type="ChEBI" id="CHEBI:456215"/>
        <dbReference type="EC" id="3.1.3.7"/>
    </reaction>
    <physiologicalReaction direction="left-to-right" evidence="11">
        <dbReference type="Rhea" id="RHEA:77644"/>
    </physiologicalReaction>
</comment>
<dbReference type="AlphaFoldDB" id="A0A0M8ZSQ1"/>
<comment type="catalytic activity">
    <reaction evidence="14">
        <text>3'-phosphoadenylyl sulfate + H2O = adenosine 5'-phosphosulfate + phosphate</text>
        <dbReference type="Rhea" id="RHEA:77639"/>
        <dbReference type="ChEBI" id="CHEBI:15377"/>
        <dbReference type="ChEBI" id="CHEBI:43474"/>
        <dbReference type="ChEBI" id="CHEBI:58243"/>
        <dbReference type="ChEBI" id="CHEBI:58339"/>
        <dbReference type="EC" id="3.1.3.7"/>
    </reaction>
    <physiologicalReaction direction="left-to-right" evidence="14">
        <dbReference type="Rhea" id="RHEA:77640"/>
    </physiologicalReaction>
</comment>
<comment type="similarity">
    <text evidence="2">Belongs to the inositol monophosphatase superfamily.</text>
</comment>
<evidence type="ECO:0000256" key="6">
    <source>
        <dbReference type="ARBA" id="ARBA00022801"/>
    </source>
</evidence>
<evidence type="ECO:0000256" key="18">
    <source>
        <dbReference type="PIRSR" id="PIRSR600760-2"/>
    </source>
</evidence>
<dbReference type="GO" id="GO:0004441">
    <property type="term" value="F:inositol-1,4-bisphosphate 1-phosphatase activity"/>
    <property type="evidence" value="ECO:0007669"/>
    <property type="project" value="UniProtKB-EC"/>
</dbReference>
<keyword evidence="5 18" id="KW-0479">Metal-binding</keyword>
<dbReference type="EC" id="3.1.3.7" evidence="3"/>
<evidence type="ECO:0000313" key="19">
    <source>
        <dbReference type="EMBL" id="KOX70355.1"/>
    </source>
</evidence>
<dbReference type="EMBL" id="KQ435863">
    <property type="protein sequence ID" value="KOX70355.1"/>
    <property type="molecule type" value="Genomic_DNA"/>
</dbReference>
<dbReference type="Proteomes" id="UP000053105">
    <property type="component" value="Unassembled WGS sequence"/>
</dbReference>
<dbReference type="PRINTS" id="PR00377">
    <property type="entry name" value="IMPHPHTASES"/>
</dbReference>
<comment type="cofactor">
    <cofactor evidence="1 18">
        <name>Mg(2+)</name>
        <dbReference type="ChEBI" id="CHEBI:18420"/>
    </cofactor>
</comment>
<comment type="catalytic activity">
    <reaction evidence="10">
        <text>1D-myo-inositol 1,3,4-trisphosphate + H2O = 1D-myo-inositol 3,4-bisphosphate + phosphate</text>
        <dbReference type="Rhea" id="RHEA:70319"/>
        <dbReference type="ChEBI" id="CHEBI:15377"/>
        <dbReference type="ChEBI" id="CHEBI:43474"/>
        <dbReference type="ChEBI" id="CHEBI:58414"/>
        <dbReference type="ChEBI" id="CHEBI:83241"/>
    </reaction>
    <physiologicalReaction direction="left-to-right" evidence="10">
        <dbReference type="Rhea" id="RHEA:70320"/>
    </physiologicalReaction>
</comment>
<feature type="binding site" evidence="18">
    <location>
        <position position="116"/>
    </location>
    <ligand>
        <name>Mg(2+)</name>
        <dbReference type="ChEBI" id="CHEBI:18420"/>
        <label>1</label>
        <note>catalytic</note>
    </ligand>
</feature>
<evidence type="ECO:0000256" key="12">
    <source>
        <dbReference type="ARBA" id="ARBA00044478"/>
    </source>
</evidence>
<accession>A0A0M8ZSQ1</accession>